<evidence type="ECO:0008006" key="3">
    <source>
        <dbReference type="Google" id="ProtNLM"/>
    </source>
</evidence>
<keyword evidence="2" id="KW-1185">Reference proteome</keyword>
<comment type="caution">
    <text evidence="1">The sequence shown here is derived from an EMBL/GenBank/DDBJ whole genome shotgun (WGS) entry which is preliminary data.</text>
</comment>
<accession>A0A7W9VV68</accession>
<organism evidence="1 2">
    <name type="scientific">Aquamicrobium lusatiense</name>
    <dbReference type="NCBI Taxonomy" id="89772"/>
    <lineage>
        <taxon>Bacteria</taxon>
        <taxon>Pseudomonadati</taxon>
        <taxon>Pseudomonadota</taxon>
        <taxon>Alphaproteobacteria</taxon>
        <taxon>Hyphomicrobiales</taxon>
        <taxon>Phyllobacteriaceae</taxon>
        <taxon>Aquamicrobium</taxon>
    </lineage>
</organism>
<gene>
    <name evidence="1" type="ORF">HNR59_001781</name>
</gene>
<dbReference type="AlphaFoldDB" id="A0A7W9VV68"/>
<name>A0A7W9VV68_9HYPH</name>
<dbReference type="SUPFAM" id="SSF109709">
    <property type="entry name" value="KorB DNA-binding domain-like"/>
    <property type="match status" value="1"/>
</dbReference>
<evidence type="ECO:0000313" key="2">
    <source>
        <dbReference type="Proteomes" id="UP000533306"/>
    </source>
</evidence>
<dbReference type="RefSeq" id="WP_183828811.1">
    <property type="nucleotide sequence ID" value="NZ_JACHEU010000001.1"/>
</dbReference>
<dbReference type="Proteomes" id="UP000533306">
    <property type="component" value="Unassembled WGS sequence"/>
</dbReference>
<reference evidence="1 2" key="1">
    <citation type="submission" date="2020-08" db="EMBL/GenBank/DDBJ databases">
        <title>Genomic Encyclopedia of Type Strains, Phase IV (KMG-IV): sequencing the most valuable type-strain genomes for metagenomic binning, comparative biology and taxonomic classification.</title>
        <authorList>
            <person name="Goeker M."/>
        </authorList>
    </citation>
    <scope>NUCLEOTIDE SEQUENCE [LARGE SCALE GENOMIC DNA]</scope>
    <source>
        <strain evidence="1 2">DSM 11099</strain>
    </source>
</reference>
<sequence length="132" mass="15129">MTRGTAVPETVTLHVPFRVVKRGGRKEMQLPEGATQPRRIDNTLVKALARAFRWKRMLESGEYTTIAELAERERIASSYMTRVLRLTLLAPGIVEAILDSRQPTKFQLDDLLVALPGEWEEQRRMLRAVRTV</sequence>
<protein>
    <recommendedName>
        <fullName evidence="3">Bacteriophage-related protein</fullName>
    </recommendedName>
</protein>
<dbReference type="EMBL" id="JACHEU010000001">
    <property type="protein sequence ID" value="MBB6012436.1"/>
    <property type="molecule type" value="Genomic_DNA"/>
</dbReference>
<proteinExistence type="predicted"/>
<evidence type="ECO:0000313" key="1">
    <source>
        <dbReference type="EMBL" id="MBB6012436.1"/>
    </source>
</evidence>